<dbReference type="Gene3D" id="1.25.10.10">
    <property type="entry name" value="Leucine-rich Repeat Variant"/>
    <property type="match status" value="1"/>
</dbReference>
<name>A0A4P9ZEG8_9ASCO</name>
<organism evidence="9 10">
    <name type="scientific">Metschnikowia bicuspidata</name>
    <dbReference type="NCBI Taxonomy" id="27322"/>
    <lineage>
        <taxon>Eukaryota</taxon>
        <taxon>Fungi</taxon>
        <taxon>Dikarya</taxon>
        <taxon>Ascomycota</taxon>
        <taxon>Saccharomycotina</taxon>
        <taxon>Pichiomycetes</taxon>
        <taxon>Metschnikowiaceae</taxon>
        <taxon>Metschnikowia</taxon>
    </lineage>
</organism>
<keyword evidence="5" id="KW-0963">Cytoplasm</keyword>
<evidence type="ECO:0000256" key="5">
    <source>
        <dbReference type="ARBA" id="ARBA00022490"/>
    </source>
</evidence>
<comment type="similarity">
    <text evidence="3">Belongs to the XPO2/CSE1 family.</text>
</comment>
<dbReference type="InterPro" id="IPR013713">
    <property type="entry name" value="XPO2_central"/>
</dbReference>
<dbReference type="InterPro" id="IPR011989">
    <property type="entry name" value="ARM-like"/>
</dbReference>
<evidence type="ECO:0000256" key="4">
    <source>
        <dbReference type="ARBA" id="ARBA00022448"/>
    </source>
</evidence>
<dbReference type="PANTHER" id="PTHR10997">
    <property type="entry name" value="IMPORTIN-7, 8, 11"/>
    <property type="match status" value="1"/>
</dbReference>
<evidence type="ECO:0000256" key="1">
    <source>
        <dbReference type="ARBA" id="ARBA00004123"/>
    </source>
</evidence>
<sequence length="986" mass="110829">MAENSLEAIPVYLKQSLIPQKAKVAETQLRSLEQQPHFAINLLNVIASTPVEPPVRLAAALFFKNLLRRRWVNEDGEYIAHNDDVQYIKAEILNIMVKLPNNLQVQLGESISIIAELDFPHRWENLIDDLVAKLSGYDFVLNKGILIVAHSIFKKWRPLFRSDELFLEIKMVLDKFAIPFMALLARTDQLIDSAISLNDKDLLEIYMECLLLEVQIYYDFNCQDIPELFENNMKEGFSVMHKYLNLQTTLVGDADDEEAVDVLIKTKTAIIKLVSLYVTRYAEEFDWFVQTFITSVWQLVSVEYISGQQKYDLLAVTALNFLSSITHIHKYNNLFDSEHAISEIIEKIILPNISFRETDKEGFEDEPISYVRADLEGTDFESRRKSSADFLRELKEVNTALLTNSVMSYVNQFLAQSDWENKDKAIYLFSSLAAKGLVTNIGVTSTNMLVDVVQFFTDNIASYLVSDANPILKADAIKFILTFRNQLTKEQLLVTIPLLINHLHVSNPVVYTYAAITIDKLLSMTDLSNPAHTSVFDKQDIRTYVNDMLSSLFSLILSTSVPEKLSENEFLIKCVMRVLNTAEDSIDALSSETIIKQLLEILSVIAKNPANPRFTHYVFESLGLLAKFCSGPDPSVVASLIQLVMPSLLQILSKDVQEFVPYSFQLLSYLLESLPVGSSLPEQYVALIRPLMLPVVWEYRGNVPGVTRLLIAIMERDASPFYETELAPLLGVFQKLIASRTNDTYGFDLLLSIFLNIPQANLSSYMSQIAILLLTRLKNSRTDKFIKKFVSFLMSLCCIPINEKYKSTGINSEFALKFFDTVQPGVFHQIFKSFILPTSSTYVSLQDKKIACLGLAQLASTQLFCRDEYTDLVVPTVEQLCTNLKNLKGLASKSLNVVGNTTTGDANTVTVAINELDLESAAYGSNFSKLISILLKPFDPVPQIGNDDIRAVSTITISSLAPLLALGLESQLSPITQATISDFASS</sequence>
<evidence type="ECO:0000256" key="2">
    <source>
        <dbReference type="ARBA" id="ARBA00004496"/>
    </source>
</evidence>
<evidence type="ECO:0000313" key="10">
    <source>
        <dbReference type="Proteomes" id="UP000268321"/>
    </source>
</evidence>
<dbReference type="SUPFAM" id="SSF48371">
    <property type="entry name" value="ARM repeat"/>
    <property type="match status" value="1"/>
</dbReference>
<dbReference type="GO" id="GO:0006606">
    <property type="term" value="P:protein import into nucleus"/>
    <property type="evidence" value="ECO:0007669"/>
    <property type="project" value="TreeGrafter"/>
</dbReference>
<keyword evidence="6" id="KW-0653">Protein transport</keyword>
<dbReference type="OrthoDB" id="3268246at2759"/>
<dbReference type="InterPro" id="IPR001494">
    <property type="entry name" value="Importin-beta_N"/>
</dbReference>
<dbReference type="InterPro" id="IPR005043">
    <property type="entry name" value="XPO2_C"/>
</dbReference>
<comment type="subcellular location">
    <subcellularLocation>
        <location evidence="2">Cytoplasm</location>
    </subcellularLocation>
    <subcellularLocation>
        <location evidence="1">Nucleus</location>
    </subcellularLocation>
</comment>
<evidence type="ECO:0000256" key="3">
    <source>
        <dbReference type="ARBA" id="ARBA00008669"/>
    </source>
</evidence>
<dbReference type="GO" id="GO:0031267">
    <property type="term" value="F:small GTPase binding"/>
    <property type="evidence" value="ECO:0007669"/>
    <property type="project" value="InterPro"/>
</dbReference>
<evidence type="ECO:0000313" key="9">
    <source>
        <dbReference type="EMBL" id="RKP30571.1"/>
    </source>
</evidence>
<dbReference type="PANTHER" id="PTHR10997:SF8">
    <property type="entry name" value="EXPORTIN-2"/>
    <property type="match status" value="1"/>
</dbReference>
<dbReference type="Pfam" id="PF03810">
    <property type="entry name" value="IBN_N"/>
    <property type="match status" value="1"/>
</dbReference>
<dbReference type="GO" id="GO:0005049">
    <property type="term" value="F:nuclear export signal receptor activity"/>
    <property type="evidence" value="ECO:0007669"/>
    <property type="project" value="TreeGrafter"/>
</dbReference>
<evidence type="ECO:0000259" key="8">
    <source>
        <dbReference type="PROSITE" id="PS50166"/>
    </source>
</evidence>
<keyword evidence="7" id="KW-0539">Nucleus</keyword>
<reference evidence="10" key="1">
    <citation type="journal article" date="2018" name="Nat. Microbiol.">
        <title>Leveraging single-cell genomics to expand the fungal tree of life.</title>
        <authorList>
            <person name="Ahrendt S.R."/>
            <person name="Quandt C.A."/>
            <person name="Ciobanu D."/>
            <person name="Clum A."/>
            <person name="Salamov A."/>
            <person name="Andreopoulos B."/>
            <person name="Cheng J.F."/>
            <person name="Woyke T."/>
            <person name="Pelin A."/>
            <person name="Henrissat B."/>
            <person name="Reynolds N.K."/>
            <person name="Benny G.L."/>
            <person name="Smith M.E."/>
            <person name="James T.Y."/>
            <person name="Grigoriev I.V."/>
        </authorList>
    </citation>
    <scope>NUCLEOTIDE SEQUENCE [LARGE SCALE GENOMIC DNA]</scope>
    <source>
        <strain evidence="10">Baker2002</strain>
    </source>
</reference>
<dbReference type="Pfam" id="PF08506">
    <property type="entry name" value="Cse1"/>
    <property type="match status" value="1"/>
</dbReference>
<dbReference type="EMBL" id="ML004456">
    <property type="protein sequence ID" value="RKP30571.1"/>
    <property type="molecule type" value="Genomic_DNA"/>
</dbReference>
<protein>
    <submittedName>
        <fullName evidence="9">CAS specific exportin for Srp1p required for accurate mitotic chromosome segregation</fullName>
    </submittedName>
</protein>
<keyword evidence="4" id="KW-0813">Transport</keyword>
<dbReference type="Pfam" id="PF03378">
    <property type="entry name" value="CAS_CSE1"/>
    <property type="match status" value="1"/>
</dbReference>
<proteinExistence type="inferred from homology"/>
<dbReference type="AlphaFoldDB" id="A0A4P9ZEG8"/>
<evidence type="ECO:0000256" key="7">
    <source>
        <dbReference type="ARBA" id="ARBA00023242"/>
    </source>
</evidence>
<feature type="domain" description="Importin N-terminal" evidence="8">
    <location>
        <begin position="25"/>
        <end position="98"/>
    </location>
</feature>
<dbReference type="GO" id="GO:0005829">
    <property type="term" value="C:cytosol"/>
    <property type="evidence" value="ECO:0007669"/>
    <property type="project" value="TreeGrafter"/>
</dbReference>
<keyword evidence="10" id="KW-1185">Reference proteome</keyword>
<dbReference type="Proteomes" id="UP000268321">
    <property type="component" value="Unassembled WGS sequence"/>
</dbReference>
<accession>A0A4P9ZEG8</accession>
<dbReference type="SMART" id="SM00913">
    <property type="entry name" value="IBN_N"/>
    <property type="match status" value="1"/>
</dbReference>
<dbReference type="GO" id="GO:0005635">
    <property type="term" value="C:nuclear envelope"/>
    <property type="evidence" value="ECO:0007669"/>
    <property type="project" value="TreeGrafter"/>
</dbReference>
<gene>
    <name evidence="9" type="ORF">METBISCDRAFT_15972</name>
</gene>
<dbReference type="InterPro" id="IPR016024">
    <property type="entry name" value="ARM-type_fold"/>
</dbReference>
<dbReference type="PROSITE" id="PS50166">
    <property type="entry name" value="IMPORTIN_B_NT"/>
    <property type="match status" value="1"/>
</dbReference>
<evidence type="ECO:0000256" key="6">
    <source>
        <dbReference type="ARBA" id="ARBA00022927"/>
    </source>
</evidence>
<dbReference type="GO" id="GO:0006611">
    <property type="term" value="P:protein export from nucleus"/>
    <property type="evidence" value="ECO:0007669"/>
    <property type="project" value="TreeGrafter"/>
</dbReference>